<reference evidence="5" key="2">
    <citation type="submission" date="2022-01" db="EMBL/GenBank/DDBJ databases">
        <authorList>
            <person name="Yamashiro T."/>
            <person name="Shiraishi A."/>
            <person name="Satake H."/>
            <person name="Nakayama K."/>
        </authorList>
    </citation>
    <scope>NUCLEOTIDE SEQUENCE</scope>
</reference>
<dbReference type="PANTHER" id="PTHR31973:SF190">
    <property type="entry name" value="MULE TRANSPOSASE DOMAIN-CONTAINING PROTEIN"/>
    <property type="match status" value="1"/>
</dbReference>
<dbReference type="InterPro" id="IPR058594">
    <property type="entry name" value="PB1-like_dom_pln"/>
</dbReference>
<feature type="region of interest" description="Disordered" evidence="1">
    <location>
        <begin position="764"/>
        <end position="839"/>
    </location>
</feature>
<organism evidence="5 6">
    <name type="scientific">Tanacetum coccineum</name>
    <dbReference type="NCBI Taxonomy" id="301880"/>
    <lineage>
        <taxon>Eukaryota</taxon>
        <taxon>Viridiplantae</taxon>
        <taxon>Streptophyta</taxon>
        <taxon>Embryophyta</taxon>
        <taxon>Tracheophyta</taxon>
        <taxon>Spermatophyta</taxon>
        <taxon>Magnoliopsida</taxon>
        <taxon>eudicotyledons</taxon>
        <taxon>Gunneridae</taxon>
        <taxon>Pentapetalae</taxon>
        <taxon>asterids</taxon>
        <taxon>campanulids</taxon>
        <taxon>Asterales</taxon>
        <taxon>Asteraceae</taxon>
        <taxon>Asteroideae</taxon>
        <taxon>Anthemideae</taxon>
        <taxon>Anthemidinae</taxon>
        <taxon>Tanacetum</taxon>
    </lineage>
</organism>
<evidence type="ECO:0000256" key="1">
    <source>
        <dbReference type="SAM" id="MobiDB-lite"/>
    </source>
</evidence>
<protein>
    <submittedName>
        <fullName evidence="5">Mutator type transposase</fullName>
    </submittedName>
</protein>
<feature type="region of interest" description="Disordered" evidence="1">
    <location>
        <begin position="716"/>
        <end position="735"/>
    </location>
</feature>
<dbReference type="Pfam" id="PF26130">
    <property type="entry name" value="PB1-like"/>
    <property type="match status" value="1"/>
</dbReference>
<feature type="region of interest" description="Disordered" evidence="1">
    <location>
        <begin position="336"/>
        <end position="376"/>
    </location>
</feature>
<gene>
    <name evidence="5" type="ORF">Tco_1069541</name>
</gene>
<comment type="caution">
    <text evidence="5">The sequence shown here is derived from an EMBL/GenBank/DDBJ whole genome shotgun (WGS) entry which is preliminary data.</text>
</comment>
<evidence type="ECO:0000313" key="5">
    <source>
        <dbReference type="EMBL" id="GJT87824.1"/>
    </source>
</evidence>
<sequence length="839" mass="94336">MVASIAMWSMRASQDDIDVYEAYAMLELIFQTTQETMFSLKVNYAGCFTESPGRSYVNGDFAYLDCIDIDEFSVHELNDMVKKIGFSGKNIMYYSFLKPDISLDNGLYALGNDEDVRRMAEYIRLGYKMIEVFIEHDKTIVFTYIDAAYNTPKHKCLIMEIPEGVSPKNAPVSKMKPRRPVSGFCAKKLLLGCKQNDANVIGESSSRHEDGHSDGDTSECSKHDKFVDTDNDLVDVKVDMDHFDTSNAKTIGNDGTPEFKLMKNLILALMWSAKGAFFVGQEFPNSAIVKDLVHRHSIETRRELYLKKNDKVRVRAACKGTIPVFTTSCDIGPSKVVESSQTQRGESSQPTKWTKGKIANNKGVESPLNKSKKVGGKPTLRKVAANQCPCVLQVSKLQDSETWQVKTFDDTHKCLQSRKIKYFTADFLSEDIIDQIETNPEIPIKAIQEQLQRKFQLELRDYVMELQQSNPNTTIRIRVESEADHMKPTRVFKRIYVYLGAAKEGFKACMRHFLGFDGTFMKGPFPGQLLTAVGVDPNNGIYPLAYGIVETESRDSWTWFLQHLKEDLDLQDNSNFTFISDRQKGIIPAIAELFSAVEHSQLVDGRDRPIISTLEYAIEYLMKRIVNDKQVIERSDGPLTPTATRLFNVIKAEASQCIANFNEGSLYGVTGQWGEVCVVDVQNRTDTWKQVYSHHINPIRGKIMWPNSPIPTTILPPNHHPQVSRPPKNRKKSAGEDIQMVKYGNLSRKSKTVTCMLCNSKGHNKRSCTGLRKDACNKGSTSNAGKKRPRSETTTRTSQVAKKPNNVAVGVQTRSKATNKGNQPTAAAKKPVNKGKKKV</sequence>
<accession>A0ABQ5HK98</accession>
<feature type="domain" description="Transposase MuDR plant" evidence="2">
    <location>
        <begin position="279"/>
        <end position="320"/>
    </location>
</feature>
<dbReference type="InterPro" id="IPR004332">
    <property type="entry name" value="Transposase_MuDR"/>
</dbReference>
<dbReference type="Proteomes" id="UP001151760">
    <property type="component" value="Unassembled WGS sequence"/>
</dbReference>
<dbReference type="EMBL" id="BQNB010019672">
    <property type="protein sequence ID" value="GJT87824.1"/>
    <property type="molecule type" value="Genomic_DNA"/>
</dbReference>
<reference evidence="5" key="1">
    <citation type="journal article" date="2022" name="Int. J. Mol. Sci.">
        <title>Draft Genome of Tanacetum Coccineum: Genomic Comparison of Closely Related Tanacetum-Family Plants.</title>
        <authorList>
            <person name="Yamashiro T."/>
            <person name="Shiraishi A."/>
            <person name="Nakayama K."/>
            <person name="Satake H."/>
        </authorList>
    </citation>
    <scope>NUCLEOTIDE SEQUENCE</scope>
</reference>
<evidence type="ECO:0000259" key="2">
    <source>
        <dbReference type="Pfam" id="PF03108"/>
    </source>
</evidence>
<name>A0ABQ5HK98_9ASTR</name>
<evidence type="ECO:0000313" key="6">
    <source>
        <dbReference type="Proteomes" id="UP001151760"/>
    </source>
</evidence>
<feature type="domain" description="PB1-like" evidence="4">
    <location>
        <begin position="35"/>
        <end position="136"/>
    </location>
</feature>
<keyword evidence="6" id="KW-1185">Reference proteome</keyword>
<feature type="region of interest" description="Disordered" evidence="1">
    <location>
        <begin position="202"/>
        <end position="223"/>
    </location>
</feature>
<feature type="compositionally biased region" description="Polar residues" evidence="1">
    <location>
        <begin position="337"/>
        <end position="352"/>
    </location>
</feature>
<feature type="domain" description="MULE transposase" evidence="3">
    <location>
        <begin position="514"/>
        <end position="599"/>
    </location>
</feature>
<evidence type="ECO:0000259" key="4">
    <source>
        <dbReference type="Pfam" id="PF26130"/>
    </source>
</evidence>
<feature type="compositionally biased region" description="Basic and acidic residues" evidence="1">
    <location>
        <begin position="205"/>
        <end position="223"/>
    </location>
</feature>
<dbReference type="InterPro" id="IPR018289">
    <property type="entry name" value="MULE_transposase_dom"/>
</dbReference>
<dbReference type="Pfam" id="PF10551">
    <property type="entry name" value="MULE"/>
    <property type="match status" value="1"/>
</dbReference>
<feature type="compositionally biased region" description="Polar residues" evidence="1">
    <location>
        <begin position="812"/>
        <end position="825"/>
    </location>
</feature>
<proteinExistence type="predicted"/>
<dbReference type="Pfam" id="PF03108">
    <property type="entry name" value="DBD_Tnp_Mut"/>
    <property type="match status" value="1"/>
</dbReference>
<dbReference type="PANTHER" id="PTHR31973">
    <property type="entry name" value="POLYPROTEIN, PUTATIVE-RELATED"/>
    <property type="match status" value="1"/>
</dbReference>
<evidence type="ECO:0000259" key="3">
    <source>
        <dbReference type="Pfam" id="PF10551"/>
    </source>
</evidence>